<comment type="caution">
    <text evidence="1">The sequence shown here is derived from an EMBL/GenBank/DDBJ whole genome shotgun (WGS) entry which is preliminary data.</text>
</comment>
<dbReference type="Proteomes" id="UP001303046">
    <property type="component" value="Unassembled WGS sequence"/>
</dbReference>
<reference evidence="1 2" key="1">
    <citation type="submission" date="2023-08" db="EMBL/GenBank/DDBJ databases">
        <title>A Necator americanus chromosomal reference genome.</title>
        <authorList>
            <person name="Ilik V."/>
            <person name="Petrzelkova K.J."/>
            <person name="Pardy F."/>
            <person name="Fuh T."/>
            <person name="Niatou-Singa F.S."/>
            <person name="Gouil Q."/>
            <person name="Baker L."/>
            <person name="Ritchie M.E."/>
            <person name="Jex A.R."/>
            <person name="Gazzola D."/>
            <person name="Li H."/>
            <person name="Toshio Fujiwara R."/>
            <person name="Zhan B."/>
            <person name="Aroian R.V."/>
            <person name="Pafco B."/>
            <person name="Schwarz E.M."/>
        </authorList>
    </citation>
    <scope>NUCLEOTIDE SEQUENCE [LARGE SCALE GENOMIC DNA]</scope>
    <source>
        <strain evidence="1 2">Aroian</strain>
        <tissue evidence="1">Whole animal</tissue>
    </source>
</reference>
<evidence type="ECO:0000313" key="2">
    <source>
        <dbReference type="Proteomes" id="UP001303046"/>
    </source>
</evidence>
<accession>A0ABR1DDM0</accession>
<proteinExistence type="predicted"/>
<evidence type="ECO:0000313" key="1">
    <source>
        <dbReference type="EMBL" id="KAK6748588.1"/>
    </source>
</evidence>
<keyword evidence="2" id="KW-1185">Reference proteome</keyword>
<name>A0ABR1DDM0_NECAM</name>
<gene>
    <name evidence="1" type="primary">Necator_chrIV.g14591</name>
    <name evidence="1" type="ORF">RB195_001296</name>
</gene>
<sequence length="69" mass="7419">MRPVLNWIDKVPEDEGHEGGLVKTTRCCINSGDQTSSVELALVIEEGHLLASPSSATVEWAMVPPRCTG</sequence>
<protein>
    <submittedName>
        <fullName evidence="1">Uncharacterized protein</fullName>
    </submittedName>
</protein>
<dbReference type="EMBL" id="JAVFWL010000004">
    <property type="protein sequence ID" value="KAK6748588.1"/>
    <property type="molecule type" value="Genomic_DNA"/>
</dbReference>
<organism evidence="1 2">
    <name type="scientific">Necator americanus</name>
    <name type="common">Human hookworm</name>
    <dbReference type="NCBI Taxonomy" id="51031"/>
    <lineage>
        <taxon>Eukaryota</taxon>
        <taxon>Metazoa</taxon>
        <taxon>Ecdysozoa</taxon>
        <taxon>Nematoda</taxon>
        <taxon>Chromadorea</taxon>
        <taxon>Rhabditida</taxon>
        <taxon>Rhabditina</taxon>
        <taxon>Rhabditomorpha</taxon>
        <taxon>Strongyloidea</taxon>
        <taxon>Ancylostomatidae</taxon>
        <taxon>Bunostominae</taxon>
        <taxon>Necator</taxon>
    </lineage>
</organism>